<dbReference type="InterPro" id="IPR054030">
    <property type="entry name" value="Gp5_Vgr_C"/>
</dbReference>
<dbReference type="InterPro" id="IPR029058">
    <property type="entry name" value="AB_hydrolase_fold"/>
</dbReference>
<dbReference type="RefSeq" id="WP_215820343.1">
    <property type="nucleotide sequence ID" value="NZ_JAGSOY010000030.1"/>
</dbReference>
<dbReference type="InterPro" id="IPR002921">
    <property type="entry name" value="Fungal_lipase-type"/>
</dbReference>
<dbReference type="SUPFAM" id="SSF69255">
    <property type="entry name" value="gp5 N-terminal domain-like"/>
    <property type="match status" value="1"/>
</dbReference>
<name>A0ABS5ZDG6_9GAMM</name>
<evidence type="ECO:0000259" key="6">
    <source>
        <dbReference type="Pfam" id="PF22178"/>
    </source>
</evidence>
<dbReference type="Gene3D" id="3.40.50.1820">
    <property type="entry name" value="alpha/beta hydrolase"/>
    <property type="match status" value="1"/>
</dbReference>
<evidence type="ECO:0000256" key="1">
    <source>
        <dbReference type="ARBA" id="ARBA00004613"/>
    </source>
</evidence>
<dbReference type="SUPFAM" id="SSF53474">
    <property type="entry name" value="alpha/beta-Hydrolases"/>
    <property type="match status" value="1"/>
</dbReference>
<feature type="domain" description="Gp5/Type VI secretion system Vgr protein OB-fold" evidence="5">
    <location>
        <begin position="401"/>
        <end position="452"/>
    </location>
</feature>
<evidence type="ECO:0000259" key="5">
    <source>
        <dbReference type="Pfam" id="PF04717"/>
    </source>
</evidence>
<dbReference type="Pfam" id="PF22178">
    <property type="entry name" value="Gp5_trimer_C"/>
    <property type="match status" value="1"/>
</dbReference>
<dbReference type="CDD" id="cd00519">
    <property type="entry name" value="Lipase_3"/>
    <property type="match status" value="1"/>
</dbReference>
<keyword evidence="3" id="KW-0964">Secreted</keyword>
<dbReference type="Gene3D" id="2.30.110.50">
    <property type="match status" value="1"/>
</dbReference>
<reference evidence="7 8" key="1">
    <citation type="submission" date="2021-04" db="EMBL/GenBank/DDBJ databases">
        <authorList>
            <person name="Pira H."/>
            <person name="Risdian C."/>
            <person name="Wink J."/>
        </authorList>
    </citation>
    <scope>NUCLEOTIDE SEQUENCE [LARGE SCALE GENOMIC DNA]</scope>
    <source>
        <strain evidence="7 8">WH53</strain>
    </source>
</reference>
<proteinExistence type="inferred from homology"/>
<dbReference type="InterPro" id="IPR006533">
    <property type="entry name" value="T6SS_Vgr_RhsGE"/>
</dbReference>
<gene>
    <name evidence="7" type="primary">tssI</name>
    <name evidence="7" type="ORF">KCG35_13615</name>
</gene>
<dbReference type="SUPFAM" id="SSF69279">
    <property type="entry name" value="Phage tail proteins"/>
    <property type="match status" value="2"/>
</dbReference>
<dbReference type="Pfam" id="PF05954">
    <property type="entry name" value="Phage_GPD"/>
    <property type="match status" value="1"/>
</dbReference>
<comment type="similarity">
    <text evidence="2">Belongs to the VgrG protein family.</text>
</comment>
<dbReference type="Gene3D" id="4.10.220.110">
    <property type="match status" value="1"/>
</dbReference>
<evidence type="ECO:0000259" key="4">
    <source>
        <dbReference type="Pfam" id="PF01764"/>
    </source>
</evidence>
<dbReference type="PANTHER" id="PTHR32305:SF15">
    <property type="entry name" value="PROTEIN RHSA-RELATED"/>
    <property type="match status" value="1"/>
</dbReference>
<dbReference type="NCBIfam" id="TIGR01646">
    <property type="entry name" value="vgr_GE"/>
    <property type="match status" value="1"/>
</dbReference>
<evidence type="ECO:0000256" key="2">
    <source>
        <dbReference type="ARBA" id="ARBA00005558"/>
    </source>
</evidence>
<feature type="domain" description="Gp5/Type VI secretion system Vgr C-terminal trimerisation" evidence="6">
    <location>
        <begin position="469"/>
        <end position="575"/>
    </location>
</feature>
<feature type="domain" description="Fungal lipase-type" evidence="4">
    <location>
        <begin position="993"/>
        <end position="1130"/>
    </location>
</feature>
<keyword evidence="8" id="KW-1185">Reference proteome</keyword>
<evidence type="ECO:0000313" key="7">
    <source>
        <dbReference type="EMBL" id="MBU2712104.1"/>
    </source>
</evidence>
<dbReference type="Pfam" id="PF01764">
    <property type="entry name" value="Lipase_3"/>
    <property type="match status" value="1"/>
</dbReference>
<dbReference type="EMBL" id="JAGSOY010000030">
    <property type="protein sequence ID" value="MBU2712104.1"/>
    <property type="molecule type" value="Genomic_DNA"/>
</dbReference>
<accession>A0ABS5ZDG6</accession>
<dbReference type="InterPro" id="IPR037026">
    <property type="entry name" value="Vgr_OB-fold_dom_sf"/>
</dbReference>
<organism evidence="7 8">
    <name type="scientific">Zooshikella harenae</name>
    <dbReference type="NCBI Taxonomy" id="2827238"/>
    <lineage>
        <taxon>Bacteria</taxon>
        <taxon>Pseudomonadati</taxon>
        <taxon>Pseudomonadota</taxon>
        <taxon>Gammaproteobacteria</taxon>
        <taxon>Oceanospirillales</taxon>
        <taxon>Zooshikellaceae</taxon>
        <taxon>Zooshikella</taxon>
    </lineage>
</organism>
<dbReference type="NCBIfam" id="TIGR03361">
    <property type="entry name" value="VI_Rhs_Vgr"/>
    <property type="match status" value="1"/>
</dbReference>
<dbReference type="Proteomes" id="UP000690515">
    <property type="component" value="Unassembled WGS sequence"/>
</dbReference>
<dbReference type="PANTHER" id="PTHR32305">
    <property type="match status" value="1"/>
</dbReference>
<dbReference type="InterPro" id="IPR050708">
    <property type="entry name" value="T6SS_VgrG/RHS"/>
</dbReference>
<dbReference type="Gene3D" id="3.55.50.10">
    <property type="entry name" value="Baseplate protein-like domains"/>
    <property type="match status" value="1"/>
</dbReference>
<dbReference type="SUPFAM" id="SSF69349">
    <property type="entry name" value="Phage fibre proteins"/>
    <property type="match status" value="1"/>
</dbReference>
<dbReference type="Pfam" id="PF04717">
    <property type="entry name" value="Phage_base_V"/>
    <property type="match status" value="1"/>
</dbReference>
<evidence type="ECO:0000256" key="3">
    <source>
        <dbReference type="ARBA" id="ARBA00022525"/>
    </source>
</evidence>
<dbReference type="Gene3D" id="2.40.50.230">
    <property type="entry name" value="Gp5 N-terminal domain"/>
    <property type="match status" value="1"/>
</dbReference>
<comment type="caution">
    <text evidence="7">The sequence shown here is derived from an EMBL/GenBank/DDBJ whole genome shotgun (WGS) entry which is preliminary data.</text>
</comment>
<dbReference type="InterPro" id="IPR006531">
    <property type="entry name" value="Gp5/Vgr_OB"/>
</dbReference>
<dbReference type="InterPro" id="IPR017847">
    <property type="entry name" value="T6SS_RhsGE_Vgr_subset"/>
</dbReference>
<protein>
    <submittedName>
        <fullName evidence="7">Type VI secretion system tip protein VgrG</fullName>
    </submittedName>
</protein>
<comment type="subcellular location">
    <subcellularLocation>
        <location evidence="1">Secreted</location>
    </subcellularLocation>
</comment>
<sequence>MSLAANESIFYLTVPSLNDTLNVTSFIGHEGISQLFHYSINAVSINDNIDPVGMLLQPVTLTIVGEDFERQVNGIINQFTQGETADKYTEYSFDFIPKLWYLTKRADCRIFQSLTIPEIVKQVLEAAEFTEKEDFIQKLTGNYQPHDYIVQYNETDFNFVSRLLEQEGIFYFFEHQIDSHCLIISDHNTAFGPIAGESVDFHGKTGLVPDYEVVDELHYTCQRTIGKVELDDYNFTKPNLDLYVTASQGDESLVDYQFPGGYQLPEQGQRYAQLRLEAFNTFAEKINAKSTCRRLLPGYKVDLVRHPRTALNQSYIICQVMHEGEQPQGQDEYAMSEEGSWYRNHGLWIPKSTPFRPPLKAKAPKMPGKQSAVVTGPEGEEIYTERFGCIKAQFHWDRLGQNNEHSSRWMRVMQTWAGKQWGALIIPRIGQEVTIDYLHGDVNQPVVTGVVYNGRKNPPYSLPKQKTRSGFRSDSTIGSGGYNELSFEDKQGSEQIRIHGEKDSDLRVKNDSREEVVEMRHHEIVDNHYLNIKQDNHLKVDQHHERVVKGDIHHQVGDTQHSQINGDHLLDAGQEWQVKSGQKIVIESDREVVFYAGGSFIKIDHSGVYIKGPSYNLGGGSVTGAKQAASNSPAAPMEADKDFSGNFSLNRAKLTAQKAKHFQGEGLKKLEPEIYDEEAKQRWIKIRVVDEQNEPYKGVYYQLLSANQKQLFEDFIPSDGIIYKTKLVDTSYKLTLKVWDLICARRLKKEAGTEPVREWLENRPASWQYQFHAYPDDIKNALLADIADGGLEAKKFITKTADEYFGGINTEIDGLAVCQRHCIEIESLVSYVPILVDSRDYHYVNAYNIGMGCLWVYSDWAINEEESKVGSLQDVITKCARHQKTELVNTQQYNFLLETVPFADRMIFPRLFINKDVGSEALILCQGKRVLILVRGTEGGEWNVDELEQLWQQPINKELALKIAPGIAVRYLLSINQEETVVESINIIAKSQGFKDVITDGDAEQVPFVPAQSQKDKLLDDWVPLIDSDAPRVHRGFNHFFGAIWKFIKQYLVIHKEQVRFYFIGGHSLGGAAATLMAAIIQETKLFNQPVLYTYGSPRVGTKRFVEHYQSIPHFRHVNNRDIVPMVPFQRISGGLSDIINFAGRQKLILQHFVINSISNPVSIPTVALSSMMLTTMSSGKTILEMSDMDEDHYLHHGQLQQILTINNSNFIIGLQSLGLTHQGLATLMYYLAHQQHGQDLRIDGDNLAEEGINAANKFFGQGAGSHFLVMSEDTLKKLDLDPLNELFASGLNHSMPDGYIANIKYALEKLLKQGEEYKQDLKFAINTLEKSKRMLVDFVNKIKSMGELNISALRASLRSPHTIDYRSQLRKDLEEKKLLLASEMSFYRTQIHKVESDIALFSKLLNGNIPQDMLEVPNIDRESIYDQLK</sequence>
<evidence type="ECO:0000313" key="8">
    <source>
        <dbReference type="Proteomes" id="UP000690515"/>
    </source>
</evidence>